<comment type="caution">
    <text evidence="2">The sequence shown here is derived from an EMBL/GenBank/DDBJ whole genome shotgun (WGS) entry which is preliminary data.</text>
</comment>
<evidence type="ECO:0000313" key="3">
    <source>
        <dbReference type="Proteomes" id="UP000317990"/>
    </source>
</evidence>
<sequence length="344" mass="37372">MSTPHQLLVSDLIRCRVRRADGSDQGVGHLAWMDPPSHRLLGWASRPGAFGPARTVWRLDQLVDLADDLITVRGDGAPTDQDTLDSLPTLFKAQLFGRDALPLGSVADAVVNLWDGSIQHYLVARSDPRLPGTSRWRLSPDRIVDQQPGRVVAAIAHLSELPLARASVREQLLSQGLQLRDRLRQGRERLQQDLRRAGERLDQPGDGGTDGSGDGLDPLLDGVGERLRHFGDRVRDEGADLLDRLRDPEPHRRDRRGAEDSPANQGSTAHGQADEVWDGWDTPGPVPDPDQALDGPGNGPGNGPGSGHRRSAAQPGSPGRRRGIPHSSRRVTNDPDRDAPATGR</sequence>
<keyword evidence="2" id="KW-0808">Transferase</keyword>
<feature type="compositionally biased region" description="Gly residues" evidence="1">
    <location>
        <begin position="296"/>
        <end position="306"/>
    </location>
</feature>
<gene>
    <name evidence="2" type="ORF">ERJ67_01985</name>
</gene>
<reference evidence="2 3" key="1">
    <citation type="journal article" date="2019" name="mSystems">
        <title>Life at home and on the roam: Genomic adaptions reflect the dual lifestyle of an intracellular, facultative symbiont.</title>
        <authorList>
            <person name="Burgsdorf I."/>
        </authorList>
    </citation>
    <scope>NUCLEOTIDE SEQUENCE [LARGE SCALE GENOMIC DNA]</scope>
    <source>
        <strain evidence="2">277cV</strain>
    </source>
</reference>
<feature type="region of interest" description="Disordered" evidence="1">
    <location>
        <begin position="239"/>
        <end position="344"/>
    </location>
</feature>
<dbReference type="GO" id="GO:0008168">
    <property type="term" value="F:methyltransferase activity"/>
    <property type="evidence" value="ECO:0007669"/>
    <property type="project" value="UniProtKB-KW"/>
</dbReference>
<protein>
    <submittedName>
        <fullName evidence="2">RNA methyltransferase</fullName>
    </submittedName>
</protein>
<evidence type="ECO:0000313" key="2">
    <source>
        <dbReference type="EMBL" id="TGG94661.1"/>
    </source>
</evidence>
<feature type="region of interest" description="Disordered" evidence="1">
    <location>
        <begin position="195"/>
        <end position="222"/>
    </location>
</feature>
<name>A0A524RQD0_9CHRO</name>
<dbReference type="Proteomes" id="UP000317990">
    <property type="component" value="Unassembled WGS sequence"/>
</dbReference>
<feature type="compositionally biased region" description="Basic residues" evidence="1">
    <location>
        <begin position="319"/>
        <end position="329"/>
    </location>
</feature>
<evidence type="ECO:0000256" key="1">
    <source>
        <dbReference type="SAM" id="MobiDB-lite"/>
    </source>
</evidence>
<organism evidence="2 3">
    <name type="scientific">Aphanocapsa feldmannii 277cV</name>
    <dbReference type="NCBI Taxonomy" id="2507553"/>
    <lineage>
        <taxon>Bacteria</taxon>
        <taxon>Bacillati</taxon>
        <taxon>Cyanobacteriota</taxon>
        <taxon>Cyanophyceae</taxon>
        <taxon>Oscillatoriophycideae</taxon>
        <taxon>Chroococcales</taxon>
        <taxon>Microcystaceae</taxon>
        <taxon>Aphanocapsa</taxon>
    </lineage>
</organism>
<dbReference type="GO" id="GO:0032259">
    <property type="term" value="P:methylation"/>
    <property type="evidence" value="ECO:0007669"/>
    <property type="project" value="UniProtKB-KW"/>
</dbReference>
<proteinExistence type="predicted"/>
<feature type="compositionally biased region" description="Basic and acidic residues" evidence="1">
    <location>
        <begin position="239"/>
        <end position="259"/>
    </location>
</feature>
<keyword evidence="2" id="KW-0489">Methyltransferase</keyword>
<dbReference type="AlphaFoldDB" id="A0A524RQD0"/>
<dbReference type="EMBL" id="SRMO01000032">
    <property type="protein sequence ID" value="TGG94661.1"/>
    <property type="molecule type" value="Genomic_DNA"/>
</dbReference>
<feature type="compositionally biased region" description="Basic and acidic residues" evidence="1">
    <location>
        <begin position="331"/>
        <end position="344"/>
    </location>
</feature>
<accession>A0A524RQD0</accession>
<feature type="compositionally biased region" description="Gly residues" evidence="1">
    <location>
        <begin position="205"/>
        <end position="214"/>
    </location>
</feature>